<evidence type="ECO:0000313" key="1">
    <source>
        <dbReference type="EMBL" id="KKM18283.1"/>
    </source>
</evidence>
<dbReference type="AlphaFoldDB" id="A0A0F9K854"/>
<organism evidence="1">
    <name type="scientific">marine sediment metagenome</name>
    <dbReference type="NCBI Taxonomy" id="412755"/>
    <lineage>
        <taxon>unclassified sequences</taxon>
        <taxon>metagenomes</taxon>
        <taxon>ecological metagenomes</taxon>
    </lineage>
</organism>
<dbReference type="Pfam" id="PF18906">
    <property type="entry name" value="Phage_tube_2"/>
    <property type="match status" value="1"/>
</dbReference>
<dbReference type="EMBL" id="LAZR01014254">
    <property type="protein sequence ID" value="KKM18283.1"/>
    <property type="molecule type" value="Genomic_DNA"/>
</dbReference>
<sequence>MFFSFGVETTFNTRVEPTYAMDMAREQLLINKGYKNIKEFQSLHTPQRVEQNHDVVGQVGLELTFGNEGWGRIFEVLLGKRTRLTNRRFEMHQNGLELLVGKLSGDITAVATSFTLDEPRAGILDGTHDLIIGDELLTDGVITNGAVTGISRGSGSTTAAIHFDDDLAYVVSDSTNRSIDICSPNLTDSRLVLDKSLSIYINRPNDYFVYTGMRVDQLEFNLNPNDVVEANITFAGADSTNLSPITPLTTEDEGNLATKIFVMSLLEQLDLRRLYINFNNTLIKSLYGYDFVRQDLPASAQAVFGQVTFLFDELADYTDYINNVKRNLSIQMIDWSASPFEKAVILNSNDMRVNTFAPQFTRGPVVQHSAPFYTYRESQVYLQY</sequence>
<dbReference type="InterPro" id="IPR044000">
    <property type="entry name" value="Phage_tube_2"/>
</dbReference>
<name>A0A0F9K854_9ZZZZ</name>
<comment type="caution">
    <text evidence="1">The sequence shown here is derived from an EMBL/GenBank/DDBJ whole genome shotgun (WGS) entry which is preliminary data.</text>
</comment>
<reference evidence="1" key="1">
    <citation type="journal article" date="2015" name="Nature">
        <title>Complex archaea that bridge the gap between prokaryotes and eukaryotes.</title>
        <authorList>
            <person name="Spang A."/>
            <person name="Saw J.H."/>
            <person name="Jorgensen S.L."/>
            <person name="Zaremba-Niedzwiedzka K."/>
            <person name="Martijn J."/>
            <person name="Lind A.E."/>
            <person name="van Eijk R."/>
            <person name="Schleper C."/>
            <person name="Guy L."/>
            <person name="Ettema T.J."/>
        </authorList>
    </citation>
    <scope>NUCLEOTIDE SEQUENCE</scope>
</reference>
<protein>
    <submittedName>
        <fullName evidence="1">Uncharacterized protein</fullName>
    </submittedName>
</protein>
<gene>
    <name evidence="1" type="ORF">LCGC14_1667270</name>
</gene>
<proteinExistence type="predicted"/>
<accession>A0A0F9K854</accession>